<name>W9NAP6_FUSOX</name>
<dbReference type="HOGENOM" id="CLU_081916_0_0_1"/>
<dbReference type="Proteomes" id="UP000030751">
    <property type="component" value="Unassembled WGS sequence"/>
</dbReference>
<proteinExistence type="predicted"/>
<accession>W9NAP6</accession>
<protein>
    <submittedName>
        <fullName evidence="1">Uncharacterized protein</fullName>
    </submittedName>
</protein>
<reference evidence="1" key="2">
    <citation type="submission" date="2012-05" db="EMBL/GenBank/DDBJ databases">
        <title>Annotation of the Genome Sequence of Fusarium oxysporum HDV247.</title>
        <authorList>
            <consortium name="The Broad Institute Genomics Platform"/>
            <person name="Ma L.-J."/>
            <person name="Corby-Kistler H."/>
            <person name="Broz K."/>
            <person name="Gale L.R."/>
            <person name="Jonkers W."/>
            <person name="O'Donnell K."/>
            <person name="Ploetz R."/>
            <person name="Steinberg C."/>
            <person name="Schwartz D.C."/>
            <person name="VanEtten H."/>
            <person name="Zhou S."/>
            <person name="Young S.K."/>
            <person name="Zeng Q."/>
            <person name="Gargeya S."/>
            <person name="Fitzgerald M."/>
            <person name="Abouelleil A."/>
            <person name="Alvarado L."/>
            <person name="Chapman S.B."/>
            <person name="Gainer-Dewar J."/>
            <person name="Goldberg J."/>
            <person name="Griggs A."/>
            <person name="Gujja S."/>
            <person name="Hansen M."/>
            <person name="Howarth C."/>
            <person name="Imamovic A."/>
            <person name="Ireland A."/>
            <person name="Larimer J."/>
            <person name="McCowan C."/>
            <person name="Murphy C."/>
            <person name="Pearson M."/>
            <person name="Poon T.W."/>
            <person name="Priest M."/>
            <person name="Roberts A."/>
            <person name="Saif S."/>
            <person name="Shea T."/>
            <person name="Sykes S."/>
            <person name="Wortman J."/>
            <person name="Nusbaum C."/>
            <person name="Birren B."/>
        </authorList>
    </citation>
    <scope>NUCLEOTIDE SEQUENCE</scope>
    <source>
        <strain evidence="1">HDV247</strain>
    </source>
</reference>
<dbReference type="AlphaFoldDB" id="W9NAP6"/>
<gene>
    <name evidence="1" type="ORF">FOVG_18810</name>
</gene>
<reference evidence="1" key="1">
    <citation type="submission" date="2011-10" db="EMBL/GenBank/DDBJ databases">
        <title>The Genome Sequence of Fusarium oxysporum HDV247.</title>
        <authorList>
            <consortium name="The Broad Institute Genome Sequencing Platform"/>
            <person name="Ma L.-J."/>
            <person name="Gale L.R."/>
            <person name="Schwartz D.C."/>
            <person name="Zhou S."/>
            <person name="Corby-Kistler H."/>
            <person name="Young S.K."/>
            <person name="Zeng Q."/>
            <person name="Gargeya S."/>
            <person name="Fitzgerald M."/>
            <person name="Haas B."/>
            <person name="Abouelleil A."/>
            <person name="Alvarado L."/>
            <person name="Arachchi H.M."/>
            <person name="Berlin A."/>
            <person name="Brown A."/>
            <person name="Chapman S.B."/>
            <person name="Chen Z."/>
            <person name="Dunbar C."/>
            <person name="Freedman E."/>
            <person name="Gearin G."/>
            <person name="Goldberg J."/>
            <person name="Griggs A."/>
            <person name="Gujja S."/>
            <person name="Heiman D."/>
            <person name="Howarth C."/>
            <person name="Larson L."/>
            <person name="Lui A."/>
            <person name="MacDonald P.J.P."/>
            <person name="Montmayeur A."/>
            <person name="Murphy C."/>
            <person name="Neiman D."/>
            <person name="Pearson M."/>
            <person name="Priest M."/>
            <person name="Roberts A."/>
            <person name="Saif S."/>
            <person name="Shea T."/>
            <person name="Shenoy N."/>
            <person name="Sisk P."/>
            <person name="Stolte C."/>
            <person name="Sykes S."/>
            <person name="Wortman J."/>
            <person name="Nusbaum C."/>
            <person name="Birren B."/>
        </authorList>
    </citation>
    <scope>NUCLEOTIDE SEQUENCE [LARGE SCALE GENOMIC DNA]</scope>
    <source>
        <strain evidence="1">HDV247</strain>
    </source>
</reference>
<organism evidence="1">
    <name type="scientific">Fusarium oxysporum f. sp. pisi HDV247</name>
    <dbReference type="NCBI Taxonomy" id="1080344"/>
    <lineage>
        <taxon>Eukaryota</taxon>
        <taxon>Fungi</taxon>
        <taxon>Dikarya</taxon>
        <taxon>Ascomycota</taxon>
        <taxon>Pezizomycotina</taxon>
        <taxon>Sordariomycetes</taxon>
        <taxon>Hypocreomycetidae</taxon>
        <taxon>Hypocreales</taxon>
        <taxon>Nectriaceae</taxon>
        <taxon>Fusarium</taxon>
        <taxon>Fusarium oxysporum species complex</taxon>
    </lineage>
</organism>
<evidence type="ECO:0000313" key="1">
    <source>
        <dbReference type="EMBL" id="EXA29729.1"/>
    </source>
</evidence>
<dbReference type="EMBL" id="JH651087">
    <property type="protein sequence ID" value="EXA29729.1"/>
    <property type="molecule type" value="Genomic_DNA"/>
</dbReference>
<sequence length="286" mass="31955">MEKVWFKLRQTDYPPPPEETILSGNGDDSNAPICLGHFIPDLKHLDFTLNSGSILAFPSRMRVFRTRTVDFKWDDTNDKLVGTNLAAGVPILAPAGFTVKASLQLAFKRTMANHEAYNRLDSYIVQPNRHYVSECLKRQELRAQVEGKAMWSIFMITGIRVARVGRRDITEGSFVVVGVGPEVDIPGIATATATINIDRKEFMHGCGKHLGDFVWAVRLAKVHKGLLTADWSVDPYTKRATFAAEDEGEVDVEGVLKDAGLEDFKVVDDEELDEAFVLDNSDWENI</sequence>
<dbReference type="OrthoDB" id="4500473at2759"/>